<dbReference type="SUPFAM" id="SSF55961">
    <property type="entry name" value="Bet v1-like"/>
    <property type="match status" value="1"/>
</dbReference>
<dbReference type="Gene3D" id="3.30.530.20">
    <property type="match status" value="1"/>
</dbReference>
<dbReference type="Proteomes" id="UP001262754">
    <property type="component" value="Unassembled WGS sequence"/>
</dbReference>
<feature type="domain" description="Coenzyme Q-binding protein COQ10 START" evidence="2">
    <location>
        <begin position="47"/>
        <end position="177"/>
    </location>
</feature>
<keyword evidence="4" id="KW-1185">Reference proteome</keyword>
<dbReference type="EMBL" id="JAVDRL010000004">
    <property type="protein sequence ID" value="MDR6530877.1"/>
    <property type="molecule type" value="Genomic_DNA"/>
</dbReference>
<dbReference type="InterPro" id="IPR005031">
    <property type="entry name" value="COQ10_START"/>
</dbReference>
<comment type="caution">
    <text evidence="3">The sequence shown here is derived from an EMBL/GenBank/DDBJ whole genome shotgun (WGS) entry which is preliminary data.</text>
</comment>
<dbReference type="InterPro" id="IPR023393">
    <property type="entry name" value="START-like_dom_sf"/>
</dbReference>
<evidence type="ECO:0000256" key="1">
    <source>
        <dbReference type="ARBA" id="ARBA00008918"/>
    </source>
</evidence>
<protein>
    <submittedName>
        <fullName evidence="3">Carbon monoxide dehydrogenase subunit G</fullName>
    </submittedName>
</protein>
<accession>A0ABU1MXH0</accession>
<sequence>MLATPALARPPEANPDWLRRIESGDVALEAHADPGGRGGQVRAMIDIAAPPQVVWTTILDCERAARMTPSVKRCTVLSRDEAGRVELREHVVKWSFLLPALHSTSRLTLEPYRRIAFRCETGDIKDCEGQWLLEPLDGGRTTRVTYENRATAPFGLPSGVTTMAMRRDVPAALRALRRESVAAAR</sequence>
<name>A0ABU1MXH0_9CAUL</name>
<evidence type="ECO:0000313" key="4">
    <source>
        <dbReference type="Proteomes" id="UP001262754"/>
    </source>
</evidence>
<dbReference type="Pfam" id="PF03364">
    <property type="entry name" value="Polyketide_cyc"/>
    <property type="match status" value="1"/>
</dbReference>
<reference evidence="3 4" key="1">
    <citation type="submission" date="2023-07" db="EMBL/GenBank/DDBJ databases">
        <title>Sorghum-associated microbial communities from plants grown in Nebraska, USA.</title>
        <authorList>
            <person name="Schachtman D."/>
        </authorList>
    </citation>
    <scope>NUCLEOTIDE SEQUENCE [LARGE SCALE GENOMIC DNA]</scope>
    <source>
        <strain evidence="3 4">DS2154</strain>
    </source>
</reference>
<dbReference type="RefSeq" id="WP_156402257.1">
    <property type="nucleotide sequence ID" value="NZ_CP048815.1"/>
</dbReference>
<evidence type="ECO:0000313" key="3">
    <source>
        <dbReference type="EMBL" id="MDR6530877.1"/>
    </source>
</evidence>
<gene>
    <name evidence="3" type="ORF">J2800_001616</name>
</gene>
<evidence type="ECO:0000259" key="2">
    <source>
        <dbReference type="Pfam" id="PF03364"/>
    </source>
</evidence>
<organism evidence="3 4">
    <name type="scientific">Caulobacter rhizosphaerae</name>
    <dbReference type="NCBI Taxonomy" id="2010972"/>
    <lineage>
        <taxon>Bacteria</taxon>
        <taxon>Pseudomonadati</taxon>
        <taxon>Pseudomonadota</taxon>
        <taxon>Alphaproteobacteria</taxon>
        <taxon>Caulobacterales</taxon>
        <taxon>Caulobacteraceae</taxon>
        <taxon>Caulobacter</taxon>
    </lineage>
</organism>
<proteinExistence type="inferred from homology"/>
<comment type="similarity">
    <text evidence="1">Belongs to the ribosome association toxin RatA family.</text>
</comment>